<feature type="domain" description="CRISPR type III-associated protein" evidence="2">
    <location>
        <begin position="103"/>
        <end position="268"/>
    </location>
</feature>
<dbReference type="Pfam" id="PF03787">
    <property type="entry name" value="RAMPs"/>
    <property type="match status" value="1"/>
</dbReference>
<dbReference type="STRING" id="489703.SAMN04488038_1203"/>
<sequence>MAKTFCLAPARNAVNALLQGKGRHHANRGLVWERYLPIWDEQPVQPQRVDFLQPELTTFAEQFPYPENHLAERAQRIERALRHIERPYRLFVTREFELMWRLACGLGNDHPTGNGFAFDTLTGAPYLAGSAVKGLCRQAAAFIGWPSMQIEQLFGPDRITANEPARQGDLIFFDAFPRQWPKLSVDVINNHHPDYYARTSNVPRETDSPRPAFFLTVKGGAVEDVVSFVFSIGANSKEQLDSAVILLQEGLGRLGIGAKTAVGYGVFKATSTPGSPVVSVQKSQTSDSYETFRKWFDGQGYARGQKRGELDQIPKRLARLVVDQREVAIRYFEAQMHKTLTASDLQKWLDKLRAAGT</sequence>
<name>A0A1H9M8T1_9GAMM</name>
<dbReference type="InterPro" id="IPR005537">
    <property type="entry name" value="RAMP_III_fam"/>
</dbReference>
<dbReference type="Proteomes" id="UP000199233">
    <property type="component" value="Unassembled WGS sequence"/>
</dbReference>
<keyword evidence="4" id="KW-1185">Reference proteome</keyword>
<dbReference type="PANTHER" id="PTHR39965">
    <property type="entry name" value="CRISPR SYSTEM CMR SUBUNIT CMR6"/>
    <property type="match status" value="1"/>
</dbReference>
<dbReference type="PANTHER" id="PTHR39965:SF1">
    <property type="entry name" value="CRISPR SYSTEM CMR SUBUNIT CMR6"/>
    <property type="match status" value="1"/>
</dbReference>
<evidence type="ECO:0000259" key="2">
    <source>
        <dbReference type="Pfam" id="PF03787"/>
    </source>
</evidence>
<protein>
    <submittedName>
        <fullName evidence="3">CRISPR-associated protein Cmr6</fullName>
    </submittedName>
</protein>
<evidence type="ECO:0000256" key="1">
    <source>
        <dbReference type="ARBA" id="ARBA00023118"/>
    </source>
</evidence>
<dbReference type="AlphaFoldDB" id="A0A1H9M8T1"/>
<evidence type="ECO:0000313" key="4">
    <source>
        <dbReference type="Proteomes" id="UP000199233"/>
    </source>
</evidence>
<keyword evidence="1" id="KW-0051">Antiviral defense</keyword>
<dbReference type="EMBL" id="FOFS01000020">
    <property type="protein sequence ID" value="SER20042.1"/>
    <property type="molecule type" value="Genomic_DNA"/>
</dbReference>
<dbReference type="RefSeq" id="WP_177189087.1">
    <property type="nucleotide sequence ID" value="NZ_FOFS01000020.1"/>
</dbReference>
<evidence type="ECO:0000313" key="3">
    <source>
        <dbReference type="EMBL" id="SER20042.1"/>
    </source>
</evidence>
<dbReference type="InterPro" id="IPR010172">
    <property type="entry name" value="CRISPR-assoc_prot_TM1791"/>
</dbReference>
<organism evidence="3 4">
    <name type="scientific">Solimonas aquatica</name>
    <dbReference type="NCBI Taxonomy" id="489703"/>
    <lineage>
        <taxon>Bacteria</taxon>
        <taxon>Pseudomonadati</taxon>
        <taxon>Pseudomonadota</taxon>
        <taxon>Gammaproteobacteria</taxon>
        <taxon>Nevskiales</taxon>
        <taxon>Nevskiaceae</taxon>
        <taxon>Solimonas</taxon>
    </lineage>
</organism>
<gene>
    <name evidence="3" type="ORF">SAMN04488038_1203</name>
</gene>
<accession>A0A1H9M8T1</accession>
<dbReference type="GO" id="GO:0051607">
    <property type="term" value="P:defense response to virus"/>
    <property type="evidence" value="ECO:0007669"/>
    <property type="project" value="UniProtKB-KW"/>
</dbReference>
<dbReference type="NCBIfam" id="TIGR01898">
    <property type="entry name" value="cas_TM1791_cmr6"/>
    <property type="match status" value="1"/>
</dbReference>
<reference evidence="3 4" key="1">
    <citation type="submission" date="2016-10" db="EMBL/GenBank/DDBJ databases">
        <authorList>
            <person name="de Groot N.N."/>
        </authorList>
    </citation>
    <scope>NUCLEOTIDE SEQUENCE [LARGE SCALE GENOMIC DNA]</scope>
    <source>
        <strain evidence="3 4">DSM 25927</strain>
    </source>
</reference>
<proteinExistence type="predicted"/>